<keyword evidence="1" id="KW-1133">Transmembrane helix</keyword>
<accession>A0A4Y9QVP9</accession>
<sequence length="108" mass="11252">MSDRISIDFDRIQQHATRVGTVASDVRNAKDAAGSMNLGGGAFGLMCSFLVAPATMITGVASSMIGTAGALVERSAREIRGVGSDFTALESHITEELAPLLNAVDQVR</sequence>
<keyword evidence="1" id="KW-0812">Transmembrane</keyword>
<evidence type="ECO:0008006" key="4">
    <source>
        <dbReference type="Google" id="ProtNLM"/>
    </source>
</evidence>
<organism evidence="2 3">
    <name type="scientific">Orlajensenia leifsoniae</name>
    <dbReference type="NCBI Taxonomy" id="2561933"/>
    <lineage>
        <taxon>Bacteria</taxon>
        <taxon>Bacillati</taxon>
        <taxon>Actinomycetota</taxon>
        <taxon>Actinomycetes</taxon>
        <taxon>Micrococcales</taxon>
        <taxon>Microbacteriaceae</taxon>
        <taxon>Orlajensenia</taxon>
    </lineage>
</organism>
<comment type="caution">
    <text evidence="2">The sequence shown here is derived from an EMBL/GenBank/DDBJ whole genome shotgun (WGS) entry which is preliminary data.</text>
</comment>
<dbReference type="EMBL" id="SPQZ01000004">
    <property type="protein sequence ID" value="TFV96641.1"/>
    <property type="molecule type" value="Genomic_DNA"/>
</dbReference>
<gene>
    <name evidence="2" type="ORF">E4M00_11170</name>
</gene>
<feature type="transmembrane region" description="Helical" evidence="1">
    <location>
        <begin position="43"/>
        <end position="72"/>
    </location>
</feature>
<dbReference type="Proteomes" id="UP000298127">
    <property type="component" value="Unassembled WGS sequence"/>
</dbReference>
<evidence type="ECO:0000313" key="2">
    <source>
        <dbReference type="EMBL" id="TFV96641.1"/>
    </source>
</evidence>
<reference evidence="2 3" key="1">
    <citation type="journal article" date="2018" name="J. Microbiol.">
        <title>Leifsonia flava sp. nov., a novel actinobacterium isolated from the rhizosphere of Aquilegia viridiflora.</title>
        <authorList>
            <person name="Cai Y."/>
            <person name="Tao W.Z."/>
            <person name="Ma Y.J."/>
            <person name="Cheng J."/>
            <person name="Zhang M.Y."/>
            <person name="Zhang Y.X."/>
        </authorList>
    </citation>
    <scope>NUCLEOTIDE SEQUENCE [LARGE SCALE GENOMIC DNA]</scope>
    <source>
        <strain evidence="2 3">SYP-B2174</strain>
    </source>
</reference>
<keyword evidence="1" id="KW-0472">Membrane</keyword>
<dbReference type="AlphaFoldDB" id="A0A4Y9QVP9"/>
<name>A0A4Y9QVP9_9MICO</name>
<keyword evidence="3" id="KW-1185">Reference proteome</keyword>
<protein>
    <recommendedName>
        <fullName evidence="4">ESX-1 secretion-associated protein</fullName>
    </recommendedName>
</protein>
<evidence type="ECO:0000256" key="1">
    <source>
        <dbReference type="SAM" id="Phobius"/>
    </source>
</evidence>
<evidence type="ECO:0000313" key="3">
    <source>
        <dbReference type="Proteomes" id="UP000298127"/>
    </source>
</evidence>
<dbReference type="RefSeq" id="WP_135120620.1">
    <property type="nucleotide sequence ID" value="NZ_SPQZ01000004.1"/>
</dbReference>
<proteinExistence type="predicted"/>